<dbReference type="SUPFAM" id="SSF56601">
    <property type="entry name" value="beta-lactamase/transpeptidase-like"/>
    <property type="match status" value="1"/>
</dbReference>
<name>A0A1Y0IH69_9GAMM</name>
<evidence type="ECO:0000256" key="18">
    <source>
        <dbReference type="ARBA" id="ARBA00023316"/>
    </source>
</evidence>
<dbReference type="GO" id="GO:0009252">
    <property type="term" value="P:peptidoglycan biosynthetic process"/>
    <property type="evidence" value="ECO:0007669"/>
    <property type="project" value="UniProtKB-UniRule"/>
</dbReference>
<proteinExistence type="inferred from homology"/>
<dbReference type="GO" id="GO:0009002">
    <property type="term" value="F:serine-type D-Ala-D-Ala carboxypeptidase activity"/>
    <property type="evidence" value="ECO:0007669"/>
    <property type="project" value="UniProtKB-EC"/>
</dbReference>
<dbReference type="PANTHER" id="PTHR32282:SF11">
    <property type="entry name" value="PENICILLIN-BINDING PROTEIN 1B"/>
    <property type="match status" value="1"/>
</dbReference>
<evidence type="ECO:0000256" key="7">
    <source>
        <dbReference type="ARBA" id="ARBA00022475"/>
    </source>
</evidence>
<dbReference type="KEGG" id="ome:OLMES_4745"/>
<gene>
    <name evidence="28" type="ORF">OLMES_4745</name>
</gene>
<evidence type="ECO:0000256" key="1">
    <source>
        <dbReference type="ARBA" id="ARBA00002624"/>
    </source>
</evidence>
<evidence type="ECO:0000256" key="16">
    <source>
        <dbReference type="ARBA" id="ARBA00023251"/>
    </source>
</evidence>
<keyword evidence="9" id="KW-0645">Protease</keyword>
<comment type="pathway">
    <text evidence="3 23">Cell wall biogenesis; peptidoglycan biosynthesis.</text>
</comment>
<dbReference type="GO" id="GO:0030288">
    <property type="term" value="C:outer membrane-bounded periplasmic space"/>
    <property type="evidence" value="ECO:0007669"/>
    <property type="project" value="TreeGrafter"/>
</dbReference>
<dbReference type="GO" id="GO:0046677">
    <property type="term" value="P:response to antibiotic"/>
    <property type="evidence" value="ECO:0007669"/>
    <property type="project" value="UniProtKB-UniRule"/>
</dbReference>
<feature type="domain" description="Penicillin-binding protein transpeptidase" evidence="25">
    <location>
        <begin position="402"/>
        <end position="642"/>
    </location>
</feature>
<dbReference type="InterPro" id="IPR036950">
    <property type="entry name" value="PBP_transglycosylase"/>
</dbReference>
<keyword evidence="18 23" id="KW-0961">Cell wall biogenesis/degradation</keyword>
<comment type="catalytic activity">
    <reaction evidence="21">
        <text>[GlcNAc-(1-&gt;4)-Mur2Ac(oyl-L-Ala-gamma-D-Glu-L-Lys-D-Ala-D-Ala)](n)-di-trans,octa-cis-undecaprenyl diphosphate + beta-D-GlcNAc-(1-&gt;4)-Mur2Ac(oyl-L-Ala-gamma-D-Glu-L-Lys-D-Ala-D-Ala)-di-trans,octa-cis-undecaprenyl diphosphate = [GlcNAc-(1-&gt;4)-Mur2Ac(oyl-L-Ala-gamma-D-Glu-L-Lys-D-Ala-D-Ala)](n+1)-di-trans,octa-cis-undecaprenyl diphosphate + di-trans,octa-cis-undecaprenyl diphosphate + H(+)</text>
        <dbReference type="Rhea" id="RHEA:23708"/>
        <dbReference type="Rhea" id="RHEA-COMP:9602"/>
        <dbReference type="Rhea" id="RHEA-COMP:9603"/>
        <dbReference type="ChEBI" id="CHEBI:15378"/>
        <dbReference type="ChEBI" id="CHEBI:58405"/>
        <dbReference type="ChEBI" id="CHEBI:60033"/>
        <dbReference type="ChEBI" id="CHEBI:78435"/>
        <dbReference type="EC" id="2.4.99.28"/>
    </reaction>
</comment>
<dbReference type="Gene3D" id="3.40.710.10">
    <property type="entry name" value="DD-peptidase/beta-lactamase superfamily"/>
    <property type="match status" value="1"/>
</dbReference>
<evidence type="ECO:0000256" key="22">
    <source>
        <dbReference type="NCBIfam" id="TIGR02071"/>
    </source>
</evidence>
<keyword evidence="12" id="KW-0378">Hydrolase</keyword>
<sequence length="744" mass="83372">MLKLFAVFFLVGSGWVIYLDATLRDRFEGNKWQIPAKVYARPLEIYSGVALNAELLEWELQQLGYRESSGLNKPGSYFRQGRMFRLYTRGFAFPDGQEHAQKASFEITRDVLSNLQAGTGDDLIRLEPLQIGGIYPNQQEERILLQLDAVPDVVIKTLLAVEDKKFWSHHGIAPTAILRALWVNTQSGRVVQGASTLTQQLVKNFFLSHERTLTRKATEAAMAVLLDFHYSKEEILEAYLNEIYLGQSGNRAIHGFGSASQFYFAQSLEYLELHQISLLVALVKGPSYYNPRKHPERALARRNLVLDIMMREQIISAAQADAAKAKPLGVTSKPVYTENRYPAFLDLVKRQLQKEYQQEDLESEGLKIFTTMNPQVQHQSETRLASVLNQLEKQKHNKSLEGAVVITGAESGELIALVGGRDARFAGFNRAIDAKRPIGSLAKPAVYLAALERSDQYTLSTLLEDKQITVPLPNGNVWEPKNYDGQEHGIVPLHMAMAHSLNLSTVHLGMSLGVNNVVETFAKLGVKEEIDPFYSLFLGALSLSPYQVATMYQTISASGFNVPVRAIREVVDADGGPLSRYEYELQAQFKPQTVYLLHRMMQEVMQEGTGRSAYQRLSPKLNLAGKTGTTNDSRDSWFAGMTGDYLGVVWVGRDDNQRTALTGATGALRIWSEIMRGMPQRSFNPVLPEGVDHYWIMEESEKVTDSGCEGARELPFIVGTQPVEYQNCQSGFGQIKGWIKNLFD</sequence>
<dbReference type="PANTHER" id="PTHR32282">
    <property type="entry name" value="BINDING PROTEIN TRANSPEPTIDASE, PUTATIVE-RELATED"/>
    <property type="match status" value="1"/>
</dbReference>
<dbReference type="Pfam" id="PF00912">
    <property type="entry name" value="Transgly"/>
    <property type="match status" value="1"/>
</dbReference>
<dbReference type="GO" id="GO:0071555">
    <property type="term" value="P:cell wall organization"/>
    <property type="evidence" value="ECO:0007669"/>
    <property type="project" value="UniProtKB-UniRule"/>
</dbReference>
<evidence type="ECO:0000256" key="20">
    <source>
        <dbReference type="ARBA" id="ARBA00034000"/>
    </source>
</evidence>
<evidence type="ECO:0000256" key="4">
    <source>
        <dbReference type="ARBA" id="ARBA00007090"/>
    </source>
</evidence>
<comment type="function">
    <text evidence="1 23">Cell wall formation. Synthesis of cross-linked peptidoglycan from the lipid intermediates. The enzyme has a penicillin-insensitive transglycosylase N-terminal domain (formation of linear glycan strands) and a penicillin-sensitive transpeptidase C-terminal domain (cross-linking of the peptide subunits).</text>
</comment>
<keyword evidence="13 23" id="KW-0133">Cell shape</keyword>
<dbReference type="GO" id="GO:0009274">
    <property type="term" value="C:peptidoglycan-based cell wall"/>
    <property type="evidence" value="ECO:0007669"/>
    <property type="project" value="UniProtKB-UniRule"/>
</dbReference>
<dbReference type="EMBL" id="CP021425">
    <property type="protein sequence ID" value="ARU58734.1"/>
    <property type="molecule type" value="Genomic_DNA"/>
</dbReference>
<dbReference type="InterPro" id="IPR001460">
    <property type="entry name" value="PCN-bd_Tpept"/>
</dbReference>
<dbReference type="GO" id="GO:0005886">
    <property type="term" value="C:plasma membrane"/>
    <property type="evidence" value="ECO:0007669"/>
    <property type="project" value="UniProtKB-SubCell"/>
</dbReference>
<accession>A0A1Y0IH69</accession>
<organism evidence="28 29">
    <name type="scientific">Oleiphilus messinensis</name>
    <dbReference type="NCBI Taxonomy" id="141451"/>
    <lineage>
        <taxon>Bacteria</taxon>
        <taxon>Pseudomonadati</taxon>
        <taxon>Pseudomonadota</taxon>
        <taxon>Gammaproteobacteria</taxon>
        <taxon>Oceanospirillales</taxon>
        <taxon>Oleiphilaceae</taxon>
        <taxon>Oleiphilus</taxon>
    </lineage>
</organism>
<evidence type="ECO:0000256" key="14">
    <source>
        <dbReference type="ARBA" id="ARBA00022984"/>
    </source>
</evidence>
<evidence type="ECO:0000256" key="10">
    <source>
        <dbReference type="ARBA" id="ARBA00022676"/>
    </source>
</evidence>
<comment type="similarity">
    <text evidence="5 23">In the N-terminal section; belongs to the glycosyltransferase 51 family.</text>
</comment>
<keyword evidence="29" id="KW-1185">Reference proteome</keyword>
<feature type="domain" description="Glycosyl transferase family 51" evidence="26">
    <location>
        <begin position="138"/>
        <end position="309"/>
    </location>
</feature>
<keyword evidence="10 23" id="KW-0328">Glycosyltransferase</keyword>
<feature type="active site" description="Acyl-ester intermediate; for transpeptidase activity" evidence="24">
    <location>
        <position position="440"/>
    </location>
</feature>
<comment type="similarity">
    <text evidence="4 23">In the C-terminal section; belongs to the transpeptidase family.</text>
</comment>
<dbReference type="InterPro" id="IPR028166">
    <property type="entry name" value="UB2H"/>
</dbReference>
<dbReference type="InterPro" id="IPR050396">
    <property type="entry name" value="Glycosyltr_51/Transpeptidase"/>
</dbReference>
<dbReference type="InterPro" id="IPR023346">
    <property type="entry name" value="Lysozyme-like_dom_sf"/>
</dbReference>
<dbReference type="FunFam" id="1.10.3810.10:FF:000001">
    <property type="entry name" value="Penicillin-binding protein 1A"/>
    <property type="match status" value="1"/>
</dbReference>
<keyword evidence="7" id="KW-1003">Cell membrane</keyword>
<evidence type="ECO:0000259" key="25">
    <source>
        <dbReference type="Pfam" id="PF00905"/>
    </source>
</evidence>
<evidence type="ECO:0000256" key="6">
    <source>
        <dbReference type="ARBA" id="ARBA00018637"/>
    </source>
</evidence>
<evidence type="ECO:0000256" key="3">
    <source>
        <dbReference type="ARBA" id="ARBA00004752"/>
    </source>
</evidence>
<dbReference type="Gene3D" id="1.10.3810.10">
    <property type="entry name" value="Biosynthetic peptidoglycan transglycosylase-like"/>
    <property type="match status" value="1"/>
</dbReference>
<evidence type="ECO:0000259" key="27">
    <source>
        <dbReference type="Pfam" id="PF14814"/>
    </source>
</evidence>
<comment type="subcellular location">
    <subcellularLocation>
        <location evidence="2">Cell membrane</location>
    </subcellularLocation>
</comment>
<comment type="catalytic activity">
    <reaction evidence="20">
        <text>Preferential cleavage: (Ac)2-L-Lys-D-Ala-|-D-Ala. Also transpeptidation of peptidyl-alanyl moieties that are N-acyl substituents of D-alanine.</text>
        <dbReference type="EC" id="3.4.16.4"/>
    </reaction>
</comment>
<evidence type="ECO:0000256" key="9">
    <source>
        <dbReference type="ARBA" id="ARBA00022670"/>
    </source>
</evidence>
<evidence type="ECO:0000313" key="28">
    <source>
        <dbReference type="EMBL" id="ARU58734.1"/>
    </source>
</evidence>
<keyword evidence="17" id="KW-0511">Multifunctional enzyme</keyword>
<evidence type="ECO:0000256" key="24">
    <source>
        <dbReference type="PIRSR" id="PIRSR002799-1"/>
    </source>
</evidence>
<evidence type="ECO:0000256" key="5">
    <source>
        <dbReference type="ARBA" id="ARBA00007739"/>
    </source>
</evidence>
<dbReference type="Gene3D" id="3.30.2060.10">
    <property type="entry name" value="Penicillin-binding protein 1b domain"/>
    <property type="match status" value="1"/>
</dbReference>
<dbReference type="InterPro" id="IPR012338">
    <property type="entry name" value="Beta-lactam/transpept-like"/>
</dbReference>
<evidence type="ECO:0000259" key="26">
    <source>
        <dbReference type="Pfam" id="PF00912"/>
    </source>
</evidence>
<dbReference type="NCBIfam" id="TIGR02074">
    <property type="entry name" value="PBP_1a_fam"/>
    <property type="match status" value="1"/>
</dbReference>
<feature type="domain" description="Bifunctional transglycosylase second" evidence="27">
    <location>
        <begin position="45"/>
        <end position="121"/>
    </location>
</feature>
<dbReference type="AlphaFoldDB" id="A0A1Y0IH69"/>
<evidence type="ECO:0000256" key="17">
    <source>
        <dbReference type="ARBA" id="ARBA00023268"/>
    </source>
</evidence>
<dbReference type="GO" id="GO:0008360">
    <property type="term" value="P:regulation of cell shape"/>
    <property type="evidence" value="ECO:0007669"/>
    <property type="project" value="UniProtKB-UniRule"/>
</dbReference>
<dbReference type="GO" id="GO:0008955">
    <property type="term" value="F:peptidoglycan glycosyltransferase activity"/>
    <property type="evidence" value="ECO:0007669"/>
    <property type="project" value="UniProtKB-UniRule"/>
</dbReference>
<feature type="active site" description="Proton donor; for transglycosylase activity" evidence="24">
    <location>
        <position position="162"/>
    </location>
</feature>
<evidence type="ECO:0000256" key="13">
    <source>
        <dbReference type="ARBA" id="ARBA00022960"/>
    </source>
</evidence>
<dbReference type="GO" id="GO:0008658">
    <property type="term" value="F:penicillin binding"/>
    <property type="evidence" value="ECO:0007669"/>
    <property type="project" value="UniProtKB-UniRule"/>
</dbReference>
<dbReference type="NCBIfam" id="TIGR02071">
    <property type="entry name" value="PBP_1b"/>
    <property type="match status" value="1"/>
</dbReference>
<evidence type="ECO:0000256" key="11">
    <source>
        <dbReference type="ARBA" id="ARBA00022679"/>
    </source>
</evidence>
<dbReference type="UniPathway" id="UPA00219"/>
<dbReference type="Pfam" id="PF14814">
    <property type="entry name" value="UB2H"/>
    <property type="match status" value="1"/>
</dbReference>
<evidence type="ECO:0000256" key="8">
    <source>
        <dbReference type="ARBA" id="ARBA00022645"/>
    </source>
</evidence>
<dbReference type="SUPFAM" id="SSF53955">
    <property type="entry name" value="Lysozyme-like"/>
    <property type="match status" value="1"/>
</dbReference>
<evidence type="ECO:0000256" key="12">
    <source>
        <dbReference type="ARBA" id="ARBA00022801"/>
    </source>
</evidence>
<keyword evidence="11 23" id="KW-0808">Transferase</keyword>
<keyword evidence="16" id="KW-0046">Antibiotic resistance</keyword>
<reference evidence="28 29" key="1">
    <citation type="submission" date="2017-05" db="EMBL/GenBank/DDBJ databases">
        <title>Genomic insights into alkan degradation activity of Oleiphilus messinensis.</title>
        <authorList>
            <person name="Kozyavkin S.A."/>
            <person name="Slesarev A.I."/>
            <person name="Golyshin P.N."/>
            <person name="Korzhenkov A."/>
            <person name="Golyshina O.N."/>
            <person name="Toshchakov S.V."/>
        </authorList>
    </citation>
    <scope>NUCLEOTIDE SEQUENCE [LARGE SCALE GENOMIC DNA]</scope>
    <source>
        <strain evidence="28 29">ME102</strain>
    </source>
</reference>
<evidence type="ECO:0000256" key="19">
    <source>
        <dbReference type="ARBA" id="ARBA00032454"/>
    </source>
</evidence>
<dbReference type="PIRSF" id="PIRSF002799">
    <property type="entry name" value="PBP_1b"/>
    <property type="match status" value="1"/>
</dbReference>
<dbReference type="InterPro" id="IPR001264">
    <property type="entry name" value="Glyco_trans_51"/>
</dbReference>
<protein>
    <recommendedName>
        <fullName evidence="6 22">Penicillin-binding protein 1B</fullName>
        <shortName evidence="23">PBP-1b</shortName>
        <shortName evidence="23">PBP1b</shortName>
    </recommendedName>
    <alternativeName>
        <fullName evidence="19 23">Murein polymerase</fullName>
    </alternativeName>
</protein>
<keyword evidence="15" id="KW-0472">Membrane</keyword>
<keyword evidence="14 23" id="KW-0573">Peptidoglycan synthesis</keyword>
<dbReference type="GO" id="GO:0006508">
    <property type="term" value="P:proteolysis"/>
    <property type="evidence" value="ECO:0007669"/>
    <property type="project" value="UniProtKB-KW"/>
</dbReference>
<evidence type="ECO:0000256" key="23">
    <source>
        <dbReference type="PIRNR" id="PIRNR002799"/>
    </source>
</evidence>
<evidence type="ECO:0000256" key="2">
    <source>
        <dbReference type="ARBA" id="ARBA00004236"/>
    </source>
</evidence>
<dbReference type="Proteomes" id="UP000196027">
    <property type="component" value="Chromosome"/>
</dbReference>
<evidence type="ECO:0000256" key="15">
    <source>
        <dbReference type="ARBA" id="ARBA00023136"/>
    </source>
</evidence>
<evidence type="ECO:0000256" key="21">
    <source>
        <dbReference type="ARBA" id="ARBA00049902"/>
    </source>
</evidence>
<dbReference type="Pfam" id="PF00905">
    <property type="entry name" value="Transpeptidase"/>
    <property type="match status" value="1"/>
</dbReference>
<evidence type="ECO:0000313" key="29">
    <source>
        <dbReference type="Proteomes" id="UP000196027"/>
    </source>
</evidence>
<dbReference type="InterPro" id="IPR011813">
    <property type="entry name" value="PBP_1b"/>
</dbReference>
<keyword evidence="8" id="KW-0121">Carboxypeptidase</keyword>